<dbReference type="AlphaFoldDB" id="A0A7X9RZP7"/>
<gene>
    <name evidence="1" type="ORF">HHU12_26715</name>
</gene>
<sequence length="179" mass="20540">MKYLIVLIAFLFMASCGNQEITIKKFENFGVSLNYPSNWSRIENEAVLFGITDYDLLEGSGSNILLLSTDTLESRYYGIKSFEQFANNLFQEQKKTDKKLLTKNLEEVYLNKTLCKKFSIQVEGNFSTLIQSTYLFDYNGSYYSLIITEPIEIESGKAEENQKILSSLALKNLEIKNLI</sequence>
<evidence type="ECO:0008006" key="3">
    <source>
        <dbReference type="Google" id="ProtNLM"/>
    </source>
</evidence>
<dbReference type="PROSITE" id="PS51257">
    <property type="entry name" value="PROKAR_LIPOPROTEIN"/>
    <property type="match status" value="1"/>
</dbReference>
<accession>A0A7X9RZP7</accession>
<comment type="caution">
    <text evidence="1">The sequence shown here is derived from an EMBL/GenBank/DDBJ whole genome shotgun (WGS) entry which is preliminary data.</text>
</comment>
<dbReference type="RefSeq" id="WP_169659803.1">
    <property type="nucleotide sequence ID" value="NZ_JABANE010000105.1"/>
</dbReference>
<organism evidence="1 2">
    <name type="scientific">Flammeovirga aprica JL-4</name>
    <dbReference type="NCBI Taxonomy" id="694437"/>
    <lineage>
        <taxon>Bacteria</taxon>
        <taxon>Pseudomonadati</taxon>
        <taxon>Bacteroidota</taxon>
        <taxon>Cytophagia</taxon>
        <taxon>Cytophagales</taxon>
        <taxon>Flammeovirgaceae</taxon>
        <taxon>Flammeovirga</taxon>
    </lineage>
</organism>
<keyword evidence="2" id="KW-1185">Reference proteome</keyword>
<reference evidence="1 2" key="1">
    <citation type="submission" date="2020-04" db="EMBL/GenBank/DDBJ databases">
        <title>Flammeovirga sp. SR4, a novel species isolated from seawater.</title>
        <authorList>
            <person name="Wang X."/>
        </authorList>
    </citation>
    <scope>NUCLEOTIDE SEQUENCE [LARGE SCALE GENOMIC DNA]</scope>
    <source>
        <strain evidence="1 2">ATCC 23126</strain>
    </source>
</reference>
<dbReference type="Proteomes" id="UP000576082">
    <property type="component" value="Unassembled WGS sequence"/>
</dbReference>
<evidence type="ECO:0000313" key="2">
    <source>
        <dbReference type="Proteomes" id="UP000576082"/>
    </source>
</evidence>
<name>A0A7X9RZP7_9BACT</name>
<protein>
    <recommendedName>
        <fullName evidence="3">PsbP C-terminal domain-containing protein</fullName>
    </recommendedName>
</protein>
<proteinExistence type="predicted"/>
<evidence type="ECO:0000313" key="1">
    <source>
        <dbReference type="EMBL" id="NME71589.1"/>
    </source>
</evidence>
<dbReference type="EMBL" id="JABANE010000105">
    <property type="protein sequence ID" value="NME71589.1"/>
    <property type="molecule type" value="Genomic_DNA"/>
</dbReference>